<evidence type="ECO:0000259" key="8">
    <source>
        <dbReference type="Pfam" id="PF13614"/>
    </source>
</evidence>
<reference evidence="10 11" key="1">
    <citation type="submission" date="2018-04" db="EMBL/GenBank/DDBJ databases">
        <title>Cupriavidus necator CR12 genome sequencing and assembly.</title>
        <authorList>
            <person name="Ben Fekih I."/>
            <person name="Mazhar H.S."/>
            <person name="Bello S.K."/>
            <person name="Rensing C."/>
        </authorList>
    </citation>
    <scope>NUCLEOTIDE SEQUENCE [LARGE SCALE GENOMIC DNA]</scope>
    <source>
        <strain evidence="10 11">CR12</strain>
    </source>
</reference>
<evidence type="ECO:0000256" key="2">
    <source>
        <dbReference type="ARBA" id="ARBA00022741"/>
    </source>
</evidence>
<sequence>MPCRSRRPAEELRMNAHVHDAHAGMPSTRGQAPLREHAGWIALATVAAALAGALYAWSLPPRYQADVLIGAPRGEPMPWQAQRPGGQNATVLDTGVLASRTVLAPVVHEHGLDLEAAPRHVPLLATLWSWLVQPGGDGLLPAPLPILAAYGWGGERVAVDTLAVSQALVDQPLRLVALGGQRFRLETPGGQALLEGEAGTPAHGHEVSLRLSALVARPGTQFTLVRRDSAAAVAALAGALRIEPARPATWQPGEPFGDAIRIGWRDTDPRRASAVVNAIAASYAHTLAQQRQEQAGRTLDFITGELPRVRAELELAESALARHRARAGSLLPSQDAQSYLHGSIEYQRQISSLRLDRARLLRHYTPENQEVRAVDDQIEQLRNDRRSLDGRLQGLSEAERDQVSLTRDVKVAEDAYMSLRSQAQRLALARADAGGEALLLDAATPSVVPAGPPRALLTAAAGAAGLLLALAGAMLRERRAAQLASAGTVEAGLALPVICEVMFSSEQRQLGQRARAPGSTVELAAGEGAVVARVQGGISDAGCAGHDQYLLARQHPDALAVEGLRILRAALQLGLAPGGRRIVALTSARAGEGKTFTAANLAVVAADAGLRVLLVDADLRRGALVGHFGIDGGPGLADVLAGNVSLRDAARRTAVSELWLLGAGTLPSNPSELLSQPRLREMLAEAESRFDLVLVDTPPVLAVADAMLVCHLAGATLLLMRALETPQALAAQALSQLGRGGAVVVGGVINGVSPRHDKARLADTRALLRGSAGRPHVPALPVWQNSGRVVELEGKRR</sequence>
<dbReference type="Pfam" id="PF23607">
    <property type="entry name" value="WZC_N"/>
    <property type="match status" value="1"/>
</dbReference>
<dbReference type="Pfam" id="PF13614">
    <property type="entry name" value="AAA_31"/>
    <property type="match status" value="1"/>
</dbReference>
<organism evidence="10 11">
    <name type="scientific">Cupriavidus necator</name>
    <name type="common">Alcaligenes eutrophus</name>
    <name type="synonym">Ralstonia eutropha</name>
    <dbReference type="NCBI Taxonomy" id="106590"/>
    <lineage>
        <taxon>Bacteria</taxon>
        <taxon>Pseudomonadati</taxon>
        <taxon>Pseudomonadota</taxon>
        <taxon>Betaproteobacteria</taxon>
        <taxon>Burkholderiales</taxon>
        <taxon>Burkholderiaceae</taxon>
        <taxon>Cupriavidus</taxon>
    </lineage>
</organism>
<dbReference type="AlphaFoldDB" id="A0A367P9Z1"/>
<evidence type="ECO:0000256" key="1">
    <source>
        <dbReference type="ARBA" id="ARBA00022679"/>
    </source>
</evidence>
<dbReference type="GO" id="GO:0005524">
    <property type="term" value="F:ATP binding"/>
    <property type="evidence" value="ECO:0007669"/>
    <property type="project" value="UniProtKB-KW"/>
</dbReference>
<keyword evidence="1" id="KW-0808">Transferase</keyword>
<dbReference type="InterPro" id="IPR032807">
    <property type="entry name" value="GNVR"/>
</dbReference>
<evidence type="ECO:0000313" key="11">
    <source>
        <dbReference type="Proteomes" id="UP000253501"/>
    </source>
</evidence>
<evidence type="ECO:0000259" key="9">
    <source>
        <dbReference type="Pfam" id="PF13807"/>
    </source>
</evidence>
<evidence type="ECO:0000256" key="6">
    <source>
        <dbReference type="SAM" id="Coils"/>
    </source>
</evidence>
<feature type="coiled-coil region" evidence="6">
    <location>
        <begin position="371"/>
        <end position="415"/>
    </location>
</feature>
<keyword evidence="2" id="KW-0547">Nucleotide-binding</keyword>
<dbReference type="InterPro" id="IPR027417">
    <property type="entry name" value="P-loop_NTPase"/>
</dbReference>
<keyword evidence="4" id="KW-0067">ATP-binding</keyword>
<comment type="caution">
    <text evidence="10">The sequence shown here is derived from an EMBL/GenBank/DDBJ whole genome shotgun (WGS) entry which is preliminary data.</text>
</comment>
<feature type="domain" description="Tyrosine-protein kinase G-rich" evidence="9">
    <location>
        <begin position="399"/>
        <end position="477"/>
    </location>
</feature>
<dbReference type="Pfam" id="PF13807">
    <property type="entry name" value="GNVR"/>
    <property type="match status" value="1"/>
</dbReference>
<keyword evidence="5" id="KW-0829">Tyrosine-protein kinase</keyword>
<evidence type="ECO:0000256" key="4">
    <source>
        <dbReference type="ARBA" id="ARBA00022840"/>
    </source>
</evidence>
<keyword evidence="7" id="KW-0472">Membrane</keyword>
<evidence type="ECO:0000313" key="10">
    <source>
        <dbReference type="EMBL" id="RCJ03866.1"/>
    </source>
</evidence>
<dbReference type="InterPro" id="IPR050445">
    <property type="entry name" value="Bact_polysacc_biosynth/exp"/>
</dbReference>
<evidence type="ECO:0000256" key="7">
    <source>
        <dbReference type="SAM" id="Phobius"/>
    </source>
</evidence>
<keyword evidence="7" id="KW-0812">Transmembrane</keyword>
<dbReference type="InterPro" id="IPR025669">
    <property type="entry name" value="AAA_dom"/>
</dbReference>
<proteinExistence type="predicted"/>
<dbReference type="GO" id="GO:0004713">
    <property type="term" value="F:protein tyrosine kinase activity"/>
    <property type="evidence" value="ECO:0007669"/>
    <property type="project" value="UniProtKB-KW"/>
</dbReference>
<feature type="domain" description="AAA" evidence="8">
    <location>
        <begin position="581"/>
        <end position="704"/>
    </location>
</feature>
<dbReference type="InterPro" id="IPR005702">
    <property type="entry name" value="Wzc-like_C"/>
</dbReference>
<dbReference type="PANTHER" id="PTHR32309">
    <property type="entry name" value="TYROSINE-PROTEIN KINASE"/>
    <property type="match status" value="1"/>
</dbReference>
<dbReference type="Proteomes" id="UP000253501">
    <property type="component" value="Unassembled WGS sequence"/>
</dbReference>
<name>A0A367P9Z1_CUPNE</name>
<accession>A0A367P9Z1</accession>
<evidence type="ECO:0000256" key="3">
    <source>
        <dbReference type="ARBA" id="ARBA00022777"/>
    </source>
</evidence>
<feature type="transmembrane region" description="Helical" evidence="7">
    <location>
        <begin position="38"/>
        <end position="57"/>
    </location>
</feature>
<keyword evidence="6" id="KW-0175">Coiled coil</keyword>
<dbReference type="PANTHER" id="PTHR32309:SF31">
    <property type="entry name" value="CAPSULAR EXOPOLYSACCHARIDE FAMILY"/>
    <property type="match status" value="1"/>
</dbReference>
<protein>
    <submittedName>
        <fullName evidence="10">Tyrosine protein kinase</fullName>
    </submittedName>
</protein>
<dbReference type="NCBIfam" id="TIGR01007">
    <property type="entry name" value="eps_fam"/>
    <property type="match status" value="1"/>
</dbReference>
<evidence type="ECO:0000256" key="5">
    <source>
        <dbReference type="ARBA" id="ARBA00023137"/>
    </source>
</evidence>
<dbReference type="CDD" id="cd05387">
    <property type="entry name" value="BY-kinase"/>
    <property type="match status" value="1"/>
</dbReference>
<keyword evidence="7" id="KW-1133">Transmembrane helix</keyword>
<dbReference type="EMBL" id="QDHA01000123">
    <property type="protein sequence ID" value="RCJ03866.1"/>
    <property type="molecule type" value="Genomic_DNA"/>
</dbReference>
<dbReference type="Gene3D" id="3.40.50.300">
    <property type="entry name" value="P-loop containing nucleotide triphosphate hydrolases"/>
    <property type="match status" value="1"/>
</dbReference>
<dbReference type="SUPFAM" id="SSF52540">
    <property type="entry name" value="P-loop containing nucleoside triphosphate hydrolases"/>
    <property type="match status" value="1"/>
</dbReference>
<gene>
    <name evidence="10" type="ORF">DDK22_35105</name>
</gene>
<keyword evidence="3 10" id="KW-0418">Kinase</keyword>